<keyword evidence="2" id="KW-1185">Reference proteome</keyword>
<sequence length="234" mass="26692">MSSQTSVLTPTWARIVHRLSSLGVVETRHSNTLATLTEVGQYPRHIISSHEDSSQSIDGSTQWNFLNWKQGWIQRRRVHHAVENAFLFSSTKSTVFHQLRFLQTQPNDCLNCLLQLFTSDDELVPVNHSSPSFRQGAHWRKISHILERALESQHTGNLLKLTLYTEGGIVQRRLKNSVLTESEGTFQLSDNSENTLHLHSGNISDLQTKHRGNHLETTFYNSNHNPQAVLQYCA</sequence>
<organism evidence="1 2">
    <name type="scientific">Rubritalea spongiae</name>
    <dbReference type="NCBI Taxonomy" id="430797"/>
    <lineage>
        <taxon>Bacteria</taxon>
        <taxon>Pseudomonadati</taxon>
        <taxon>Verrucomicrobiota</taxon>
        <taxon>Verrucomicrobiia</taxon>
        <taxon>Verrucomicrobiales</taxon>
        <taxon>Rubritaleaceae</taxon>
        <taxon>Rubritalea</taxon>
    </lineage>
</organism>
<proteinExistence type="predicted"/>
<reference evidence="2" key="1">
    <citation type="journal article" date="2019" name="Int. J. Syst. Evol. Microbiol.">
        <title>The Global Catalogue of Microorganisms (GCM) 10K type strain sequencing project: providing services to taxonomists for standard genome sequencing and annotation.</title>
        <authorList>
            <consortium name="The Broad Institute Genomics Platform"/>
            <consortium name="The Broad Institute Genome Sequencing Center for Infectious Disease"/>
            <person name="Wu L."/>
            <person name="Ma J."/>
        </authorList>
    </citation>
    <scope>NUCLEOTIDE SEQUENCE [LARGE SCALE GENOMIC DNA]</scope>
    <source>
        <strain evidence="2">JCM 16545</strain>
    </source>
</reference>
<name>A0ABW5E499_9BACT</name>
<dbReference type="EMBL" id="JBHUJC010000041">
    <property type="protein sequence ID" value="MFD2277252.1"/>
    <property type="molecule type" value="Genomic_DNA"/>
</dbReference>
<dbReference type="Proteomes" id="UP001597297">
    <property type="component" value="Unassembled WGS sequence"/>
</dbReference>
<evidence type="ECO:0000313" key="2">
    <source>
        <dbReference type="Proteomes" id="UP001597297"/>
    </source>
</evidence>
<dbReference type="RefSeq" id="WP_377093964.1">
    <property type="nucleotide sequence ID" value="NZ_JBHSJM010000001.1"/>
</dbReference>
<gene>
    <name evidence="1" type="ORF">ACFSQZ_12290</name>
</gene>
<protein>
    <submittedName>
        <fullName evidence="1">Uncharacterized protein</fullName>
    </submittedName>
</protein>
<evidence type="ECO:0000313" key="1">
    <source>
        <dbReference type="EMBL" id="MFD2277252.1"/>
    </source>
</evidence>
<accession>A0ABW5E499</accession>
<comment type="caution">
    <text evidence="1">The sequence shown here is derived from an EMBL/GenBank/DDBJ whole genome shotgun (WGS) entry which is preliminary data.</text>
</comment>